<keyword evidence="5" id="KW-1133">Transmembrane helix</keyword>
<evidence type="ECO:0000313" key="10">
    <source>
        <dbReference type="Proteomes" id="UP000249464"/>
    </source>
</evidence>
<feature type="coiled-coil region" evidence="7">
    <location>
        <begin position="228"/>
        <end position="255"/>
    </location>
</feature>
<comment type="subcellular location">
    <subcellularLocation>
        <location evidence="1">Membrane</location>
        <topology evidence="1">Single-pass type I membrane protein</topology>
    </subcellularLocation>
</comment>
<dbReference type="InterPro" id="IPR015720">
    <property type="entry name" value="Emp24-like"/>
</dbReference>
<name>A0A2X0LX63_9BASI</name>
<organism evidence="9 10">
    <name type="scientific">Microbotryum silenes-dioicae</name>
    <dbReference type="NCBI Taxonomy" id="796604"/>
    <lineage>
        <taxon>Eukaryota</taxon>
        <taxon>Fungi</taxon>
        <taxon>Dikarya</taxon>
        <taxon>Basidiomycota</taxon>
        <taxon>Pucciniomycotina</taxon>
        <taxon>Microbotryomycetes</taxon>
        <taxon>Microbotryales</taxon>
        <taxon>Microbotryaceae</taxon>
        <taxon>Microbotryum</taxon>
    </lineage>
</organism>
<dbReference type="InterPro" id="IPR009038">
    <property type="entry name" value="GOLD_dom"/>
</dbReference>
<evidence type="ECO:0000256" key="7">
    <source>
        <dbReference type="SAM" id="Coils"/>
    </source>
</evidence>
<keyword evidence="4" id="KW-0732">Signal</keyword>
<dbReference type="PANTHER" id="PTHR22811">
    <property type="entry name" value="TRANSMEMBRANE EMP24 DOMAIN-CONTAINING PROTEIN"/>
    <property type="match status" value="1"/>
</dbReference>
<dbReference type="PROSITE" id="PS50866">
    <property type="entry name" value="GOLD"/>
    <property type="match status" value="1"/>
</dbReference>
<keyword evidence="7" id="KW-0175">Coiled coil</keyword>
<dbReference type="Proteomes" id="UP000249464">
    <property type="component" value="Unassembled WGS sequence"/>
</dbReference>
<keyword evidence="6" id="KW-0472">Membrane</keyword>
<gene>
    <name evidence="9" type="primary">BQ5605_C012g07022</name>
    <name evidence="9" type="ORF">BQ5605_C012G07022</name>
</gene>
<dbReference type="Pfam" id="PF01105">
    <property type="entry name" value="EMP24_GP25L"/>
    <property type="match status" value="1"/>
</dbReference>
<comment type="similarity">
    <text evidence="2">Belongs to the EMP24/GP25L family.</text>
</comment>
<sequence>MALEAAGRRWTACSLTRQFAWYRVVQEFRRSCVDRHAKTYSLLHLLRASAHSNLTLPTTDWLHRLIHRAVPTSSVLHLPHDRLLALPRMKWTVALFAALASVQSSQALYFYLEAGQNRCFLEELPKDTIVVGHYKAEEWQDTTKSYIVNDQLGIQIVVSEVESGDKVVNTRGLPQGKFTFTSHEAGDHTICLRSNYTGGWFSTPQVRMHLDIAVGEAKVDEEGEREHVKDLAGKVKDLNHRLADIRREQQFQREREAEFRVLSETTNSRAVWWSVLQLIVLLATCIWQVRHLRHFFESKKLSVCCAHADLTQTILADEVNCDPTSRSDQQAVINTVSICQAGQIRRRVFVDAFGTWDWTGSVVLRCVCSKLAMHAPHFQCTRSMELRALLTIVTSSQSNK</sequence>
<feature type="domain" description="GOLD" evidence="8">
    <location>
        <begin position="117"/>
        <end position="212"/>
    </location>
</feature>
<evidence type="ECO:0000256" key="6">
    <source>
        <dbReference type="ARBA" id="ARBA00023136"/>
    </source>
</evidence>
<evidence type="ECO:0000313" key="9">
    <source>
        <dbReference type="EMBL" id="SGY16899.1"/>
    </source>
</evidence>
<accession>A0A2X0LX63</accession>
<proteinExistence type="inferred from homology"/>
<dbReference type="STRING" id="796604.A0A2X0LX63"/>
<evidence type="ECO:0000256" key="5">
    <source>
        <dbReference type="ARBA" id="ARBA00022989"/>
    </source>
</evidence>
<evidence type="ECO:0000256" key="4">
    <source>
        <dbReference type="ARBA" id="ARBA00022729"/>
    </source>
</evidence>
<reference evidence="9 10" key="1">
    <citation type="submission" date="2016-11" db="EMBL/GenBank/DDBJ databases">
        <authorList>
            <person name="Jaros S."/>
            <person name="Januszkiewicz K."/>
            <person name="Wedrychowicz H."/>
        </authorList>
    </citation>
    <scope>NUCLEOTIDE SEQUENCE [LARGE SCALE GENOMIC DNA]</scope>
</reference>
<keyword evidence="3" id="KW-0812">Transmembrane</keyword>
<evidence type="ECO:0000256" key="1">
    <source>
        <dbReference type="ARBA" id="ARBA00004479"/>
    </source>
</evidence>
<evidence type="ECO:0000256" key="3">
    <source>
        <dbReference type="ARBA" id="ARBA00022692"/>
    </source>
</evidence>
<dbReference type="SMART" id="SM01190">
    <property type="entry name" value="EMP24_GP25L"/>
    <property type="match status" value="1"/>
</dbReference>
<dbReference type="AlphaFoldDB" id="A0A2X0LX63"/>
<keyword evidence="10" id="KW-1185">Reference proteome</keyword>
<dbReference type="EMBL" id="FQNC01000014">
    <property type="protein sequence ID" value="SGY16899.1"/>
    <property type="molecule type" value="Genomic_DNA"/>
</dbReference>
<evidence type="ECO:0000259" key="8">
    <source>
        <dbReference type="PROSITE" id="PS50866"/>
    </source>
</evidence>
<protein>
    <submittedName>
        <fullName evidence="9">BQ5605_C012g07022 protein</fullName>
    </submittedName>
</protein>
<dbReference type="GO" id="GO:0016020">
    <property type="term" value="C:membrane"/>
    <property type="evidence" value="ECO:0007669"/>
    <property type="project" value="UniProtKB-SubCell"/>
</dbReference>
<evidence type="ECO:0000256" key="2">
    <source>
        <dbReference type="ARBA" id="ARBA00007104"/>
    </source>
</evidence>